<dbReference type="InterPro" id="IPR001460">
    <property type="entry name" value="PCN-bd_Tpept"/>
</dbReference>
<dbReference type="OrthoDB" id="9804124at2"/>
<dbReference type="InterPro" id="IPR036138">
    <property type="entry name" value="PBP_dimer_sf"/>
</dbReference>
<keyword evidence="4" id="KW-1133">Transmembrane helix</keyword>
<evidence type="ECO:0000256" key="1">
    <source>
        <dbReference type="ARBA" id="ARBA00004370"/>
    </source>
</evidence>
<dbReference type="CDD" id="cd06575">
    <property type="entry name" value="PASTA_Pbp2x-like_2"/>
    <property type="match status" value="1"/>
</dbReference>
<sequence length="721" mass="80012">MVETSINDKIRKKLKRRAIAISFVMAVLVIAVISRISYIQIVKADWLVEQAAFVWNKNSVLSPERGMILDRNKARLAYNAKAYTIIAHPRLIEDHVNTARKLAPVINMSEQRVYELITRDAYQVELGPGGRKISEELLNKVQELELVGISSIDETVRFYPNSAFASHIIGFNNAQEDGVTGIELLYQNELKGQTGKISYITDGRRREIPAGVKSYEPAQNGSDIVLTIDQNIQHFVERALDNAIEIYNPKNVTAIVADPQTGEILALANRPHYNLNYITMEDSKKIYQNLAISQFEPGSTFKIITLAAAIEENLVSLDDRVVDNGYINVPGGTIRTWNRIGFGEISILEAFERSSNVAFVKMGLNELGQERLFDYINRFGFGSQTGIELPNEMKGNIFSNRRLYPIEVATTSFGQGIAVTPLQQIQAVSAIANGGNLLKPTIIKEVSRKEGDKEIVIKQHQPTIVDTVISKNTAEIMKEAMESVVSNGSGQRARIEGYRIAGKTGTAQKVGPDGRYIDNKHIVSFIGFAPVENPRLIIYVAVDEPNATDSYGSTVTAPIFKEIMQDSLHYLGIKATENREQAINRNLVDVELYKGKYVAETLNQIDKKSLNVKLIGNGNYIVNQSVPAGEQVPEGTTLYLLTGGSDGNINPAANLVPDFHGMSKSEVFELLFLLEMDFLVEGNGYVINQSQEAGQMYDNSEPIHILFSSYSKPVLNQSLDE</sequence>
<accession>A0A1E5G054</accession>
<dbReference type="GO" id="GO:0071555">
    <property type="term" value="P:cell wall organization"/>
    <property type="evidence" value="ECO:0007669"/>
    <property type="project" value="TreeGrafter"/>
</dbReference>
<feature type="domain" description="PASTA" evidence="5">
    <location>
        <begin position="650"/>
        <end position="709"/>
    </location>
</feature>
<dbReference type="InterPro" id="IPR005311">
    <property type="entry name" value="PBP_dimer"/>
</dbReference>
<dbReference type="Gene3D" id="3.40.710.10">
    <property type="entry name" value="DD-peptidase/beta-lactamase superfamily"/>
    <property type="match status" value="1"/>
</dbReference>
<dbReference type="Gene3D" id="3.90.1310.10">
    <property type="entry name" value="Penicillin-binding protein 2a (Domain 2)"/>
    <property type="match status" value="1"/>
</dbReference>
<evidence type="ECO:0000313" key="6">
    <source>
        <dbReference type="EMBL" id="OEF96079.1"/>
    </source>
</evidence>
<dbReference type="STRING" id="766136.BHF68_10090"/>
<keyword evidence="3 4" id="KW-0472">Membrane</keyword>
<feature type="domain" description="PASTA" evidence="5">
    <location>
        <begin position="584"/>
        <end position="644"/>
    </location>
</feature>
<dbReference type="SMART" id="SM00740">
    <property type="entry name" value="PASTA"/>
    <property type="match status" value="2"/>
</dbReference>
<evidence type="ECO:0000256" key="3">
    <source>
        <dbReference type="ARBA" id="ARBA00023136"/>
    </source>
</evidence>
<dbReference type="SUPFAM" id="SSF56601">
    <property type="entry name" value="beta-lactamase/transpeptidase-like"/>
    <property type="match status" value="1"/>
</dbReference>
<keyword evidence="7" id="KW-1185">Reference proteome</keyword>
<name>A0A1E5G054_9FIRM</name>
<dbReference type="Gene3D" id="3.30.450.330">
    <property type="match status" value="1"/>
</dbReference>
<proteinExistence type="inferred from homology"/>
<comment type="caution">
    <text evidence="6">The sequence shown here is derived from an EMBL/GenBank/DDBJ whole genome shotgun (WGS) entry which is preliminary data.</text>
</comment>
<protein>
    <recommendedName>
        <fullName evidence="5">PASTA domain-containing protein</fullName>
    </recommendedName>
</protein>
<dbReference type="CDD" id="cd06576">
    <property type="entry name" value="PASTA_Pbp2x-like_1"/>
    <property type="match status" value="1"/>
</dbReference>
<dbReference type="Pfam" id="PF03717">
    <property type="entry name" value="PBP_dimer"/>
    <property type="match status" value="1"/>
</dbReference>
<dbReference type="RefSeq" id="WP_069643999.1">
    <property type="nucleotide sequence ID" value="NZ_MIJE01000033.1"/>
</dbReference>
<comment type="subcellular location">
    <subcellularLocation>
        <location evidence="1">Membrane</location>
    </subcellularLocation>
</comment>
<feature type="transmembrane region" description="Helical" evidence="4">
    <location>
        <begin position="18"/>
        <end position="38"/>
    </location>
</feature>
<dbReference type="GO" id="GO:0005886">
    <property type="term" value="C:plasma membrane"/>
    <property type="evidence" value="ECO:0007669"/>
    <property type="project" value="TreeGrafter"/>
</dbReference>
<dbReference type="Proteomes" id="UP000094296">
    <property type="component" value="Unassembled WGS sequence"/>
</dbReference>
<dbReference type="Pfam" id="PF00905">
    <property type="entry name" value="Transpeptidase"/>
    <property type="match status" value="1"/>
</dbReference>
<evidence type="ECO:0000259" key="5">
    <source>
        <dbReference type="PROSITE" id="PS51178"/>
    </source>
</evidence>
<reference evidence="6 7" key="1">
    <citation type="submission" date="2016-09" db="EMBL/GenBank/DDBJ databases">
        <title>Draft genome sequence for the type strain of Desulfuribacillus alkaliarsenatis AHT28, an obligately anaerobic, sulfidogenic bacterium isolated from Russian soda lake sediments.</title>
        <authorList>
            <person name="Abin C.A."/>
            <person name="Hollibaugh J.T."/>
        </authorList>
    </citation>
    <scope>NUCLEOTIDE SEQUENCE [LARGE SCALE GENOMIC DNA]</scope>
    <source>
        <strain evidence="6 7">AHT28</strain>
    </source>
</reference>
<dbReference type="InterPro" id="IPR012338">
    <property type="entry name" value="Beta-lactam/transpept-like"/>
</dbReference>
<organism evidence="6 7">
    <name type="scientific">Desulfuribacillus alkaliarsenatis</name>
    <dbReference type="NCBI Taxonomy" id="766136"/>
    <lineage>
        <taxon>Bacteria</taxon>
        <taxon>Bacillati</taxon>
        <taxon>Bacillota</taxon>
        <taxon>Desulfuribacillia</taxon>
        <taxon>Desulfuribacillales</taxon>
        <taxon>Desulfuribacillaceae</taxon>
        <taxon>Desulfuribacillus</taxon>
    </lineage>
</organism>
<dbReference type="InterPro" id="IPR005543">
    <property type="entry name" value="PASTA_dom"/>
</dbReference>
<dbReference type="PROSITE" id="PS51178">
    <property type="entry name" value="PASTA"/>
    <property type="match status" value="2"/>
</dbReference>
<dbReference type="Pfam" id="PF03793">
    <property type="entry name" value="PASTA"/>
    <property type="match status" value="1"/>
</dbReference>
<evidence type="ECO:0000256" key="2">
    <source>
        <dbReference type="ARBA" id="ARBA00007171"/>
    </source>
</evidence>
<dbReference type="PANTHER" id="PTHR30627:SF26">
    <property type="entry name" value="PENICILLIN-BINDING PROTEIN 2B"/>
    <property type="match status" value="1"/>
</dbReference>
<dbReference type="PANTHER" id="PTHR30627">
    <property type="entry name" value="PEPTIDOGLYCAN D,D-TRANSPEPTIDASE"/>
    <property type="match status" value="1"/>
</dbReference>
<dbReference type="AlphaFoldDB" id="A0A1E5G054"/>
<dbReference type="EMBL" id="MIJE01000033">
    <property type="protein sequence ID" value="OEF96079.1"/>
    <property type="molecule type" value="Genomic_DNA"/>
</dbReference>
<evidence type="ECO:0000256" key="4">
    <source>
        <dbReference type="SAM" id="Phobius"/>
    </source>
</evidence>
<dbReference type="SUPFAM" id="SSF56519">
    <property type="entry name" value="Penicillin binding protein dimerisation domain"/>
    <property type="match status" value="1"/>
</dbReference>
<dbReference type="GO" id="GO:0008658">
    <property type="term" value="F:penicillin binding"/>
    <property type="evidence" value="ECO:0007669"/>
    <property type="project" value="InterPro"/>
</dbReference>
<evidence type="ECO:0000313" key="7">
    <source>
        <dbReference type="Proteomes" id="UP000094296"/>
    </source>
</evidence>
<comment type="similarity">
    <text evidence="2">Belongs to the transpeptidase family.</text>
</comment>
<gene>
    <name evidence="6" type="ORF">BHF68_10090</name>
</gene>
<dbReference type="InterPro" id="IPR050515">
    <property type="entry name" value="Beta-lactam/transpept"/>
</dbReference>
<dbReference type="SUPFAM" id="SSF54184">
    <property type="entry name" value="Penicillin-binding protein 2x (pbp-2x), c-terminal domain"/>
    <property type="match status" value="2"/>
</dbReference>
<keyword evidence="4" id="KW-0812">Transmembrane</keyword>